<proteinExistence type="predicted"/>
<feature type="compositionally biased region" description="Basic and acidic residues" evidence="1">
    <location>
        <begin position="51"/>
        <end position="63"/>
    </location>
</feature>
<dbReference type="AlphaFoldDB" id="A0A6A5HPQ2"/>
<gene>
    <name evidence="2" type="ORF">GCK72_007748</name>
    <name evidence="3" type="ORF">GCK72_007751</name>
</gene>
<sequence length="368" mass="42029">MEDEADDEEAGNTEDIQNNSGNGKDKEPENDENMEDVDMNISHQDVQAIDRNQDRDHFDDYPRIESPLIFEPPHMEVVVDSEEGEDEYEEVDGMESPQEPESGVARLMSDSSDSGSNSNIDGENDLPPISVYRCPLNYTPTFNPHSRTEMSILSRIPKECVVRHLPGWNPMNYIAWQGNESSRSKMISKEIEMAINGLKRFVASDQGYLLIENHSANPECSLNTICNILFSCKEIRALFQDYCQNEILDLMTAIFRRDKQTTSDLRRILGETFENGVHDVRETFSNLIKQSFEDSYMSTLCSERCEHSCGGRMYRKRVVTPKGRYHVMMVDHGGNKILNLTTDSKVEMFGFKWTVILFAEFCPSSNGH</sequence>
<name>A0A6A5HPQ2_CAERE</name>
<dbReference type="KEGG" id="crq:GCK72_007748"/>
<protein>
    <submittedName>
        <fullName evidence="3">Uncharacterized protein</fullName>
    </submittedName>
</protein>
<evidence type="ECO:0000313" key="3">
    <source>
        <dbReference type="EMBL" id="KAF1767792.1"/>
    </source>
</evidence>
<dbReference type="Proteomes" id="UP000483820">
    <property type="component" value="Chromosome II"/>
</dbReference>
<comment type="caution">
    <text evidence="3">The sequence shown here is derived from an EMBL/GenBank/DDBJ whole genome shotgun (WGS) entry which is preliminary data.</text>
</comment>
<dbReference type="EMBL" id="WUAV01000002">
    <property type="protein sequence ID" value="KAF1767792.1"/>
    <property type="molecule type" value="Genomic_DNA"/>
</dbReference>
<dbReference type="GeneID" id="78774515"/>
<evidence type="ECO:0000256" key="1">
    <source>
        <dbReference type="SAM" id="MobiDB-lite"/>
    </source>
</evidence>
<feature type="compositionally biased region" description="Acidic residues" evidence="1">
    <location>
        <begin position="81"/>
        <end position="93"/>
    </location>
</feature>
<dbReference type="EMBL" id="WUAV01000002">
    <property type="protein sequence ID" value="KAF1767789.1"/>
    <property type="molecule type" value="Genomic_DNA"/>
</dbReference>
<feature type="compositionally biased region" description="Low complexity" evidence="1">
    <location>
        <begin position="109"/>
        <end position="121"/>
    </location>
</feature>
<dbReference type="CTD" id="78774515"/>
<organism evidence="3 4">
    <name type="scientific">Caenorhabditis remanei</name>
    <name type="common">Caenorhabditis vulgaris</name>
    <dbReference type="NCBI Taxonomy" id="31234"/>
    <lineage>
        <taxon>Eukaryota</taxon>
        <taxon>Metazoa</taxon>
        <taxon>Ecdysozoa</taxon>
        <taxon>Nematoda</taxon>
        <taxon>Chromadorea</taxon>
        <taxon>Rhabditida</taxon>
        <taxon>Rhabditina</taxon>
        <taxon>Rhabditomorpha</taxon>
        <taxon>Rhabditoidea</taxon>
        <taxon>Rhabditidae</taxon>
        <taxon>Peloderinae</taxon>
        <taxon>Caenorhabditis</taxon>
    </lineage>
</organism>
<feature type="compositionally biased region" description="Acidic residues" evidence="1">
    <location>
        <begin position="1"/>
        <end position="12"/>
    </location>
</feature>
<evidence type="ECO:0000313" key="2">
    <source>
        <dbReference type="EMBL" id="KAF1767789.1"/>
    </source>
</evidence>
<reference evidence="3 4" key="1">
    <citation type="submission" date="2019-12" db="EMBL/GenBank/DDBJ databases">
        <title>Chromosome-level assembly of the Caenorhabditis remanei genome.</title>
        <authorList>
            <person name="Teterina A.A."/>
            <person name="Willis J.H."/>
            <person name="Phillips P.C."/>
        </authorList>
    </citation>
    <scope>NUCLEOTIDE SEQUENCE [LARGE SCALE GENOMIC DNA]</scope>
    <source>
        <strain evidence="3 4">PX506</strain>
        <tissue evidence="3">Whole organism</tissue>
    </source>
</reference>
<accession>A0A6A5HPQ2</accession>
<feature type="region of interest" description="Disordered" evidence="1">
    <location>
        <begin position="1"/>
        <end position="67"/>
    </location>
</feature>
<feature type="compositionally biased region" description="Acidic residues" evidence="1">
    <location>
        <begin position="28"/>
        <end position="38"/>
    </location>
</feature>
<evidence type="ECO:0000313" key="4">
    <source>
        <dbReference type="Proteomes" id="UP000483820"/>
    </source>
</evidence>
<dbReference type="RefSeq" id="XP_053590615.1">
    <property type="nucleotide sequence ID" value="XM_053726421.1"/>
</dbReference>
<feature type="region of interest" description="Disordered" evidence="1">
    <location>
        <begin position="81"/>
        <end position="126"/>
    </location>
</feature>